<dbReference type="EMBL" id="WNTK01026431">
    <property type="protein sequence ID" value="KAG9461209.1"/>
    <property type="molecule type" value="Genomic_DNA"/>
</dbReference>
<keyword evidence="2" id="KW-1185">Reference proteome</keyword>
<accession>A0A8J6BAB3</accession>
<evidence type="ECO:0000313" key="2">
    <source>
        <dbReference type="Proteomes" id="UP000770717"/>
    </source>
</evidence>
<name>A0A8J6BAB3_ELECQ</name>
<sequence>MSSNIVAPFSLECCLEIWFCRDYIFSHAVIGMFPNMMLLDRTVHQEPSSLEINADCPRALRYLTADLCHGSRRPGAGACRRISAVSLSDRLTVEHRGKFTACCVLPSASEESQ</sequence>
<gene>
    <name evidence="1" type="ORF">GDO78_017684</name>
</gene>
<proteinExistence type="predicted"/>
<dbReference type="AlphaFoldDB" id="A0A8J6BAB3"/>
<protein>
    <submittedName>
        <fullName evidence="1">Uncharacterized protein</fullName>
    </submittedName>
</protein>
<dbReference type="Proteomes" id="UP000770717">
    <property type="component" value="Unassembled WGS sequence"/>
</dbReference>
<reference evidence="1" key="1">
    <citation type="thesis" date="2020" institute="ProQuest LLC" country="789 East Eisenhower Parkway, Ann Arbor, MI, USA">
        <title>Comparative Genomics and Chromosome Evolution.</title>
        <authorList>
            <person name="Mudd A.B."/>
        </authorList>
    </citation>
    <scope>NUCLEOTIDE SEQUENCE</scope>
    <source>
        <strain evidence="1">HN-11 Male</strain>
        <tissue evidence="1">Kidney and liver</tissue>
    </source>
</reference>
<comment type="caution">
    <text evidence="1">The sequence shown here is derived from an EMBL/GenBank/DDBJ whole genome shotgun (WGS) entry which is preliminary data.</text>
</comment>
<organism evidence="1 2">
    <name type="scientific">Eleutherodactylus coqui</name>
    <name type="common">Puerto Rican coqui</name>
    <dbReference type="NCBI Taxonomy" id="57060"/>
    <lineage>
        <taxon>Eukaryota</taxon>
        <taxon>Metazoa</taxon>
        <taxon>Chordata</taxon>
        <taxon>Craniata</taxon>
        <taxon>Vertebrata</taxon>
        <taxon>Euteleostomi</taxon>
        <taxon>Amphibia</taxon>
        <taxon>Batrachia</taxon>
        <taxon>Anura</taxon>
        <taxon>Neobatrachia</taxon>
        <taxon>Hyloidea</taxon>
        <taxon>Eleutherodactylidae</taxon>
        <taxon>Eleutherodactylinae</taxon>
        <taxon>Eleutherodactylus</taxon>
        <taxon>Eleutherodactylus</taxon>
    </lineage>
</organism>
<evidence type="ECO:0000313" key="1">
    <source>
        <dbReference type="EMBL" id="KAG9461209.1"/>
    </source>
</evidence>